<evidence type="ECO:0000256" key="4">
    <source>
        <dbReference type="ARBA" id="ARBA00022771"/>
    </source>
</evidence>
<keyword evidence="5" id="KW-0862">Zinc</keyword>
<organism evidence="8 9">
    <name type="scientific">Citrullus colocynthis</name>
    <name type="common">colocynth</name>
    <dbReference type="NCBI Taxonomy" id="252529"/>
    <lineage>
        <taxon>Eukaryota</taxon>
        <taxon>Viridiplantae</taxon>
        <taxon>Streptophyta</taxon>
        <taxon>Embryophyta</taxon>
        <taxon>Tracheophyta</taxon>
        <taxon>Spermatophyta</taxon>
        <taxon>Magnoliopsida</taxon>
        <taxon>eudicotyledons</taxon>
        <taxon>Gunneridae</taxon>
        <taxon>Pentapetalae</taxon>
        <taxon>rosids</taxon>
        <taxon>fabids</taxon>
        <taxon>Cucurbitales</taxon>
        <taxon>Cucurbitaceae</taxon>
        <taxon>Benincaseae</taxon>
        <taxon>Citrullus</taxon>
    </lineage>
</organism>
<feature type="domain" description="RING-type" evidence="7">
    <location>
        <begin position="151"/>
        <end position="191"/>
    </location>
</feature>
<keyword evidence="9" id="KW-1185">Reference proteome</keyword>
<comment type="catalytic activity">
    <reaction evidence="1">
        <text>S-ubiquitinyl-[E2 ubiquitin-conjugating enzyme]-L-cysteine + [acceptor protein]-L-lysine = [E2 ubiquitin-conjugating enzyme]-L-cysteine + N(6)-ubiquitinyl-[acceptor protein]-L-lysine.</text>
        <dbReference type="EC" id="2.3.2.27"/>
    </reaction>
</comment>
<accession>A0ABP0YKB4</accession>
<evidence type="ECO:0000256" key="2">
    <source>
        <dbReference type="ARBA" id="ARBA00012483"/>
    </source>
</evidence>
<evidence type="ECO:0000256" key="6">
    <source>
        <dbReference type="PROSITE-ProRule" id="PRU00175"/>
    </source>
</evidence>
<dbReference type="SMART" id="SM00184">
    <property type="entry name" value="RING"/>
    <property type="match status" value="1"/>
</dbReference>
<dbReference type="PANTHER" id="PTHR15710:SF196">
    <property type="entry name" value="F6A14.12 PROTEIN-RELATED"/>
    <property type="match status" value="1"/>
</dbReference>
<evidence type="ECO:0000313" key="8">
    <source>
        <dbReference type="EMBL" id="CAK9319310.1"/>
    </source>
</evidence>
<dbReference type="Gene3D" id="3.30.40.10">
    <property type="entry name" value="Zinc/RING finger domain, C3HC4 (zinc finger)"/>
    <property type="match status" value="1"/>
</dbReference>
<dbReference type="InterPro" id="IPR013083">
    <property type="entry name" value="Znf_RING/FYVE/PHD"/>
</dbReference>
<evidence type="ECO:0000256" key="3">
    <source>
        <dbReference type="ARBA" id="ARBA00022723"/>
    </source>
</evidence>
<keyword evidence="4 6" id="KW-0863">Zinc-finger</keyword>
<dbReference type="PROSITE" id="PS50089">
    <property type="entry name" value="ZF_RING_2"/>
    <property type="match status" value="1"/>
</dbReference>
<dbReference type="EC" id="2.3.2.27" evidence="2"/>
<evidence type="ECO:0000313" key="9">
    <source>
        <dbReference type="Proteomes" id="UP001642487"/>
    </source>
</evidence>
<name>A0ABP0YKB4_9ROSI</name>
<dbReference type="Pfam" id="PF13639">
    <property type="entry name" value="zf-RING_2"/>
    <property type="match status" value="1"/>
</dbReference>
<dbReference type="PANTHER" id="PTHR15710">
    <property type="entry name" value="E3 UBIQUITIN-PROTEIN LIGASE PRAJA"/>
    <property type="match status" value="1"/>
</dbReference>
<evidence type="ECO:0000256" key="5">
    <source>
        <dbReference type="ARBA" id="ARBA00022833"/>
    </source>
</evidence>
<proteinExistence type="predicted"/>
<feature type="non-terminal residue" evidence="8">
    <location>
        <position position="1"/>
    </location>
</feature>
<evidence type="ECO:0000259" key="7">
    <source>
        <dbReference type="PROSITE" id="PS50089"/>
    </source>
</evidence>
<dbReference type="EMBL" id="OZ021738">
    <property type="protein sequence ID" value="CAK9319310.1"/>
    <property type="molecule type" value="Genomic_DNA"/>
</dbReference>
<dbReference type="SUPFAM" id="SSF57850">
    <property type="entry name" value="RING/U-box"/>
    <property type="match status" value="1"/>
</dbReference>
<protein>
    <recommendedName>
        <fullName evidence="2">RING-type E3 ubiquitin transferase</fullName>
        <ecNumber evidence="2">2.3.2.27</ecNumber>
    </recommendedName>
</protein>
<sequence length="215" mass="24756">MSTSTPIQCRLYGTGNGVLEVQLRYFERTISDSPVAGHPPRILHETPPTPFHNARFSLYSRQLQDPLFYIRQFLSSLHISPTASEVIAGQIVSYIVQMFNGNRERNFYIIAEVDFVRVILMEEQSIAGVLEAAVERVWRLKWEEKEGLGDCSICWDESGCEKREVIRIPCGHVYHESCIFKWLKDHSSCPLPLQVKLLLFHEILGLVPNFVNFIF</sequence>
<evidence type="ECO:0000256" key="1">
    <source>
        <dbReference type="ARBA" id="ARBA00000900"/>
    </source>
</evidence>
<dbReference type="Proteomes" id="UP001642487">
    <property type="component" value="Chromosome 4"/>
</dbReference>
<gene>
    <name evidence="8" type="ORF">CITCOLO1_LOCUS11305</name>
</gene>
<dbReference type="InterPro" id="IPR001841">
    <property type="entry name" value="Znf_RING"/>
</dbReference>
<reference evidence="8 9" key="1">
    <citation type="submission" date="2024-03" db="EMBL/GenBank/DDBJ databases">
        <authorList>
            <person name="Gkanogiannis A."/>
            <person name="Becerra Lopez-Lavalle L."/>
        </authorList>
    </citation>
    <scope>NUCLEOTIDE SEQUENCE [LARGE SCALE GENOMIC DNA]</scope>
</reference>
<keyword evidence="3" id="KW-0479">Metal-binding</keyword>